<evidence type="ECO:0000313" key="1">
    <source>
        <dbReference type="EMBL" id="KXA90223.1"/>
    </source>
</evidence>
<name>A0A133U7Q5_9EURY</name>
<organism evidence="1 2">
    <name type="scientific">candidate division MSBL1 archaeon SCGC-AAA259D14</name>
    <dbReference type="NCBI Taxonomy" id="1698261"/>
    <lineage>
        <taxon>Archaea</taxon>
        <taxon>Methanobacteriati</taxon>
        <taxon>Methanobacteriota</taxon>
        <taxon>candidate division MSBL1</taxon>
    </lineage>
</organism>
<dbReference type="AlphaFoldDB" id="A0A133U7Q5"/>
<sequence>MGRESDRDSTRARVSRKLTGKLRRGDKLIAVKEHDEVPTYVPVPTPHRDFDETLCPAGSGLNLRAINISDRKGELFFLRGDSEAVIESDGRVTLVFAATDSTLRAYQVTLEDLLEFAEVLEDEFGYEVKIVPSETGGGEK</sequence>
<protein>
    <submittedName>
        <fullName evidence="1">Uncharacterized protein</fullName>
    </submittedName>
</protein>
<gene>
    <name evidence="1" type="ORF">AKJ62_01400</name>
</gene>
<keyword evidence="2" id="KW-1185">Reference proteome</keyword>
<reference evidence="1 2" key="1">
    <citation type="journal article" date="2016" name="Sci. Rep.">
        <title>Metabolic traits of an uncultured archaeal lineage -MSBL1- from brine pools of the Red Sea.</title>
        <authorList>
            <person name="Mwirichia R."/>
            <person name="Alam I."/>
            <person name="Rashid M."/>
            <person name="Vinu M."/>
            <person name="Ba-Alawi W."/>
            <person name="Anthony Kamau A."/>
            <person name="Kamanda Ngugi D."/>
            <person name="Goker M."/>
            <person name="Klenk H.P."/>
            <person name="Bajic V."/>
            <person name="Stingl U."/>
        </authorList>
    </citation>
    <scope>NUCLEOTIDE SEQUENCE [LARGE SCALE GENOMIC DNA]</scope>
    <source>
        <strain evidence="1">SCGC-AAA259D14</strain>
    </source>
</reference>
<comment type="caution">
    <text evidence="1">The sequence shown here is derived from an EMBL/GenBank/DDBJ whole genome shotgun (WGS) entry which is preliminary data.</text>
</comment>
<dbReference type="Proteomes" id="UP000070589">
    <property type="component" value="Unassembled WGS sequence"/>
</dbReference>
<evidence type="ECO:0000313" key="2">
    <source>
        <dbReference type="Proteomes" id="UP000070589"/>
    </source>
</evidence>
<proteinExistence type="predicted"/>
<accession>A0A133U7Q5</accession>
<dbReference type="EMBL" id="LHXL01000010">
    <property type="protein sequence ID" value="KXA90223.1"/>
    <property type="molecule type" value="Genomic_DNA"/>
</dbReference>